<dbReference type="InterPro" id="IPR000531">
    <property type="entry name" value="Beta-barrel_TonB"/>
</dbReference>
<dbReference type="SUPFAM" id="SSF49464">
    <property type="entry name" value="Carboxypeptidase regulatory domain-like"/>
    <property type="match status" value="1"/>
</dbReference>
<dbReference type="STRING" id="178355.SAMN04488062_12047"/>
<dbReference type="Pfam" id="PF00593">
    <property type="entry name" value="TonB_dep_Rec_b-barrel"/>
    <property type="match status" value="1"/>
</dbReference>
<dbReference type="EMBL" id="FNDB01000020">
    <property type="protein sequence ID" value="SDI02457.1"/>
    <property type="molecule type" value="Genomic_DNA"/>
</dbReference>
<dbReference type="NCBIfam" id="TIGR04056">
    <property type="entry name" value="OMP_RagA_SusC"/>
    <property type="match status" value="1"/>
</dbReference>
<dbReference type="Pfam" id="PF07715">
    <property type="entry name" value="Plug"/>
    <property type="match status" value="1"/>
</dbReference>
<dbReference type="AlphaFoldDB" id="A0A1G8H724"/>
<evidence type="ECO:0000256" key="7">
    <source>
        <dbReference type="ARBA" id="ARBA00023237"/>
    </source>
</evidence>
<dbReference type="Gene3D" id="2.40.170.20">
    <property type="entry name" value="TonB-dependent receptor, beta-barrel domain"/>
    <property type="match status" value="1"/>
</dbReference>
<evidence type="ECO:0000256" key="1">
    <source>
        <dbReference type="ARBA" id="ARBA00004571"/>
    </source>
</evidence>
<dbReference type="GO" id="GO:0009279">
    <property type="term" value="C:cell outer membrane"/>
    <property type="evidence" value="ECO:0007669"/>
    <property type="project" value="UniProtKB-SubCell"/>
</dbReference>
<evidence type="ECO:0000256" key="4">
    <source>
        <dbReference type="ARBA" id="ARBA00022692"/>
    </source>
</evidence>
<dbReference type="Gene3D" id="2.170.130.10">
    <property type="entry name" value="TonB-dependent receptor, plug domain"/>
    <property type="match status" value="1"/>
</dbReference>
<dbReference type="NCBIfam" id="TIGR04057">
    <property type="entry name" value="SusC_RagA_signa"/>
    <property type="match status" value="1"/>
</dbReference>
<dbReference type="InterPro" id="IPR023997">
    <property type="entry name" value="TonB-dep_OMP_SusC/RagA_CS"/>
</dbReference>
<feature type="domain" description="TonB-dependent receptor plug" evidence="11">
    <location>
        <begin position="135"/>
        <end position="259"/>
    </location>
</feature>
<dbReference type="PROSITE" id="PS52016">
    <property type="entry name" value="TONB_DEPENDENT_REC_3"/>
    <property type="match status" value="1"/>
</dbReference>
<sequence length="1008" mass="111911">MKIISFYKGSSTFWCLIIIGFSLSHTPILANKLLRQIQSLPQQSQISGTITDGTYPLTGVTITVKGQQKTVVSDFDGKFTIIVSPSDILIFTYMGFKTVTMPVDGRSIINIRMQEDATTLQEVKINAGYYSVKEKERTGSIAKITSKDIEKQPVTNVLAAMQGRMAGVNITQTTGVPGGGFAIQIRGQNSLRSTGNDPLYIIDGIPYSSESTGSSSTASLLGGLTSPLNSLNPDTIESVEVLKDADATAIYGSRGSNGVVLITTKKGKIGKTHFTANYSKGTGSVTRFMDLMNTEQYLAMRREAYANDGITTYPRSAYDLNGAWDQNRYTDWQEELTGGTAEYTDLNTSVSGGNSATQFLMSGNFSKQTTVFPGDFRYKKGNIHVTANHESDNKKFRISFSGGYTVQDNNQPYLDLTRESRLLAPNAPSLYDVAGNLNWQNNTFTNPLRHLNGTYKALTYDLLANTVLSYNLFPNLEIKSAFGFTDLRHDESSTAPSTIYNPSLGIGSDNSVLFLNTTNRQSWIVEPQLNWNKLYGKAKISVLAGGTFQNRTGSQLVHQALGFPSNSLIYNLAAASNVTITQNDESEYRYQAFFGRTNLSWDDRYILNLTGRRDGSSRFGPGKQFTTFGAVGAAWLFTNEKVLKENRILSFGKLRASYGTTGNDQIGDYQFLDTYTTTGVAYDGVVGLLPSRLYNLAFGWETNKKLEVALETGFLKDRIFFTAGWYSNRSSNQLVGIPLPGTTGFTSVQANLDATVENRGLELTLRTVNFQNNDFTWTTNLNFSSSKNKLVSFPGLEASTYRNQFVIGQPLNIVKVYHFTKVDPATGIYQFEDVNGDGEINETDDKQTVKDLNPKFFGGLQNQLKYKQFQFDFLFQFVRQENYNANTTFNMPGTRSNQLASTTNHWQNAGDVSPHQMYSATNGVVRTAYFNYTESDASISDASYIRLKNIAFTYDVPQKWLNKVRCRLSLTGQNLLTFTNYKGADPEFKIYDYLPPLKVVTAGLQFTF</sequence>
<evidence type="ECO:0000256" key="9">
    <source>
        <dbReference type="RuleBase" id="RU003357"/>
    </source>
</evidence>
<evidence type="ECO:0000313" key="12">
    <source>
        <dbReference type="EMBL" id="SDI02457.1"/>
    </source>
</evidence>
<keyword evidence="4 8" id="KW-0812">Transmembrane</keyword>
<comment type="similarity">
    <text evidence="8 9">Belongs to the TonB-dependent receptor family.</text>
</comment>
<keyword evidence="13" id="KW-1185">Reference proteome</keyword>
<dbReference type="InterPro" id="IPR023996">
    <property type="entry name" value="TonB-dep_OMP_SusC/RagA"/>
</dbReference>
<gene>
    <name evidence="12" type="ORF">SAMN04488062_12047</name>
</gene>
<evidence type="ECO:0000256" key="2">
    <source>
        <dbReference type="ARBA" id="ARBA00022448"/>
    </source>
</evidence>
<accession>A0A1G8H724</accession>
<evidence type="ECO:0000256" key="5">
    <source>
        <dbReference type="ARBA" id="ARBA00023077"/>
    </source>
</evidence>
<keyword evidence="5 9" id="KW-0798">TonB box</keyword>
<comment type="subcellular location">
    <subcellularLocation>
        <location evidence="1 8">Cell outer membrane</location>
        <topology evidence="1 8">Multi-pass membrane protein</topology>
    </subcellularLocation>
</comment>
<keyword evidence="7 8" id="KW-0998">Cell outer membrane</keyword>
<evidence type="ECO:0000313" key="13">
    <source>
        <dbReference type="Proteomes" id="UP000199274"/>
    </source>
</evidence>
<dbReference type="Pfam" id="PF13715">
    <property type="entry name" value="CarbopepD_reg_2"/>
    <property type="match status" value="1"/>
</dbReference>
<evidence type="ECO:0000259" key="11">
    <source>
        <dbReference type="Pfam" id="PF07715"/>
    </source>
</evidence>
<keyword evidence="6 8" id="KW-0472">Membrane</keyword>
<evidence type="ECO:0000256" key="6">
    <source>
        <dbReference type="ARBA" id="ARBA00023136"/>
    </source>
</evidence>
<evidence type="ECO:0000256" key="3">
    <source>
        <dbReference type="ARBA" id="ARBA00022452"/>
    </source>
</evidence>
<evidence type="ECO:0000259" key="10">
    <source>
        <dbReference type="Pfam" id="PF00593"/>
    </source>
</evidence>
<dbReference type="InterPro" id="IPR036942">
    <property type="entry name" value="Beta-barrel_TonB_sf"/>
</dbReference>
<proteinExistence type="inferred from homology"/>
<reference evidence="13" key="1">
    <citation type="submission" date="2016-10" db="EMBL/GenBank/DDBJ databases">
        <authorList>
            <person name="Varghese N."/>
            <person name="Submissions S."/>
        </authorList>
    </citation>
    <scope>NUCLEOTIDE SEQUENCE [LARGE SCALE GENOMIC DNA]</scope>
    <source>
        <strain evidence="13">CGMCC 1.2747</strain>
    </source>
</reference>
<keyword evidence="3 8" id="KW-1134">Transmembrane beta strand</keyword>
<dbReference type="Proteomes" id="UP000199274">
    <property type="component" value="Unassembled WGS sequence"/>
</dbReference>
<organism evidence="12 13">
    <name type="scientific">Flavobacterium omnivorum</name>
    <dbReference type="NCBI Taxonomy" id="178355"/>
    <lineage>
        <taxon>Bacteria</taxon>
        <taxon>Pseudomonadati</taxon>
        <taxon>Bacteroidota</taxon>
        <taxon>Flavobacteriia</taxon>
        <taxon>Flavobacteriales</taxon>
        <taxon>Flavobacteriaceae</taxon>
        <taxon>Flavobacterium</taxon>
    </lineage>
</organism>
<dbReference type="InterPro" id="IPR039426">
    <property type="entry name" value="TonB-dep_rcpt-like"/>
</dbReference>
<dbReference type="Gene3D" id="2.60.40.1120">
    <property type="entry name" value="Carboxypeptidase-like, regulatory domain"/>
    <property type="match status" value="1"/>
</dbReference>
<dbReference type="InterPro" id="IPR008969">
    <property type="entry name" value="CarboxyPept-like_regulatory"/>
</dbReference>
<feature type="domain" description="TonB-dependent receptor-like beta-barrel" evidence="10">
    <location>
        <begin position="407"/>
        <end position="975"/>
    </location>
</feature>
<protein>
    <submittedName>
        <fullName evidence="12">TonB-linked outer membrane protein, SusC/RagA family</fullName>
    </submittedName>
</protein>
<evidence type="ECO:0000256" key="8">
    <source>
        <dbReference type="PROSITE-ProRule" id="PRU01360"/>
    </source>
</evidence>
<dbReference type="SUPFAM" id="SSF56935">
    <property type="entry name" value="Porins"/>
    <property type="match status" value="1"/>
</dbReference>
<name>A0A1G8H724_9FLAO</name>
<dbReference type="InterPro" id="IPR012910">
    <property type="entry name" value="Plug_dom"/>
</dbReference>
<dbReference type="OrthoDB" id="9768177at2"/>
<dbReference type="InterPro" id="IPR037066">
    <property type="entry name" value="Plug_dom_sf"/>
</dbReference>
<dbReference type="RefSeq" id="WP_091258970.1">
    <property type="nucleotide sequence ID" value="NZ_FNDB01000020.1"/>
</dbReference>
<keyword evidence="2 8" id="KW-0813">Transport</keyword>